<feature type="compositionally biased region" description="Basic and acidic residues" evidence="2">
    <location>
        <begin position="730"/>
        <end position="746"/>
    </location>
</feature>
<evidence type="ECO:0000313" key="4">
    <source>
        <dbReference type="EMBL" id="EDR47640.1"/>
    </source>
</evidence>
<evidence type="ECO:0000256" key="2">
    <source>
        <dbReference type="SAM" id="MobiDB-lite"/>
    </source>
</evidence>
<gene>
    <name evidence="4" type="ORF">DORFOR_01175</name>
</gene>
<organism evidence="4 5">
    <name type="scientific">Dorea formicigenerans ATCC 27755</name>
    <dbReference type="NCBI Taxonomy" id="411461"/>
    <lineage>
        <taxon>Bacteria</taxon>
        <taxon>Bacillati</taxon>
        <taxon>Bacillota</taxon>
        <taxon>Clostridia</taxon>
        <taxon>Lachnospirales</taxon>
        <taxon>Lachnospiraceae</taxon>
        <taxon>Dorea</taxon>
    </lineage>
</organism>
<dbReference type="STRING" id="411461.DORFOR_01175"/>
<keyword evidence="1" id="KW-1188">Viral release from host cell</keyword>
<dbReference type="NCBIfam" id="TIGR01760">
    <property type="entry name" value="tape_meas_TP901"/>
    <property type="match status" value="1"/>
</dbReference>
<name>B0G4I8_9FIRM</name>
<comment type="caution">
    <text evidence="4">The sequence shown here is derived from an EMBL/GenBank/DDBJ whole genome shotgun (WGS) entry which is preliminary data.</text>
</comment>
<proteinExistence type="predicted"/>
<feature type="region of interest" description="Disordered" evidence="2">
    <location>
        <begin position="717"/>
        <end position="753"/>
    </location>
</feature>
<dbReference type="Pfam" id="PF10145">
    <property type="entry name" value="PhageMin_Tail"/>
    <property type="match status" value="1"/>
</dbReference>
<dbReference type="EMBL" id="AAXA02000011">
    <property type="protein sequence ID" value="EDR47640.1"/>
    <property type="molecule type" value="Genomic_DNA"/>
</dbReference>
<dbReference type="PANTHER" id="PTHR37813">
    <property type="entry name" value="FELS-2 PROPHAGE PROTEIN"/>
    <property type="match status" value="1"/>
</dbReference>
<dbReference type="InterPro" id="IPR010090">
    <property type="entry name" value="Phage_tape_meas"/>
</dbReference>
<reference evidence="4 5" key="1">
    <citation type="submission" date="2007-10" db="EMBL/GenBank/DDBJ databases">
        <title>Draft genome sequence of Dorea formicigenerans(ATCC 27755).</title>
        <authorList>
            <person name="Sudarsanam P."/>
            <person name="Ley R."/>
            <person name="Guruge J."/>
            <person name="Turnbaugh P.J."/>
            <person name="Mahowald M."/>
            <person name="Liep D."/>
            <person name="Gordon J."/>
        </authorList>
    </citation>
    <scope>NUCLEOTIDE SEQUENCE [LARGE SCALE GENOMIC DNA]</scope>
    <source>
        <strain evidence="4 5">ATCC 27755</strain>
    </source>
</reference>
<evidence type="ECO:0000259" key="3">
    <source>
        <dbReference type="Pfam" id="PF10145"/>
    </source>
</evidence>
<accession>B0G4I8</accession>
<dbReference type="eggNOG" id="COG5283">
    <property type="taxonomic scope" value="Bacteria"/>
</dbReference>
<dbReference type="RefSeq" id="WP_005332043.1">
    <property type="nucleotide sequence ID" value="NZ_AAXA02000011.1"/>
</dbReference>
<dbReference type="eggNOG" id="COG5280">
    <property type="taxonomic scope" value="Bacteria"/>
</dbReference>
<dbReference type="Proteomes" id="UP000005359">
    <property type="component" value="Unassembled WGS sequence"/>
</dbReference>
<protein>
    <submittedName>
        <fullName evidence="4">Phage tail tape measure protein, TP901 family</fullName>
    </submittedName>
</protein>
<evidence type="ECO:0000256" key="1">
    <source>
        <dbReference type="ARBA" id="ARBA00022612"/>
    </source>
</evidence>
<dbReference type="GeneID" id="92863044"/>
<dbReference type="PANTHER" id="PTHR37813:SF1">
    <property type="entry name" value="FELS-2 PROPHAGE PROTEIN"/>
    <property type="match status" value="1"/>
</dbReference>
<evidence type="ECO:0000313" key="5">
    <source>
        <dbReference type="Proteomes" id="UP000005359"/>
    </source>
</evidence>
<dbReference type="AlphaFoldDB" id="B0G4I8"/>
<reference evidence="4 5" key="2">
    <citation type="submission" date="2007-10" db="EMBL/GenBank/DDBJ databases">
        <authorList>
            <person name="Fulton L."/>
            <person name="Clifton S."/>
            <person name="Fulton B."/>
            <person name="Xu J."/>
            <person name="Minx P."/>
            <person name="Pepin K.H."/>
            <person name="Johnson M."/>
            <person name="Thiruvilangam P."/>
            <person name="Bhonagiri V."/>
            <person name="Nash W.E."/>
            <person name="Wang C."/>
            <person name="Mardis E.R."/>
            <person name="Wilson R.K."/>
        </authorList>
    </citation>
    <scope>NUCLEOTIDE SEQUENCE [LARGE SCALE GENOMIC DNA]</scope>
    <source>
        <strain evidence="4 5">ATCC 27755</strain>
    </source>
</reference>
<feature type="domain" description="Phage tail tape measure protein" evidence="3">
    <location>
        <begin position="84"/>
        <end position="282"/>
    </location>
</feature>
<sequence length="1273" mass="133334">MASDGTIRITTELDSAKAEAAMSKFSSFANKAMTATKVAAGAATAALSAMAGYSIKVGADFEAGMSKVSAISGATGDELSKLTEKAKEMGAKTKFSATEASEAFQYMAMAGWKTKDMLSGIDGIMNLAAASGESLAKTSDIVTDALTAFGMAASDSSHFADVLAKASSNSNTNVAMMGETFKYVAPVAGALKFSVEDCAVAIGLMANSGIKASQAGTSMRQLFTNLVKPTDAMAQAMEDLGISMTDAEGKTKSLDTLMGDLRQSFSGLSEAQKAQYAATLAGQEGMSGLLAIVNASDADFNALKTSIYNADGAAEQMADTMNDNLKGSLTIAGSALEGFGIAIYEKIQTPLKKAVDAGTEGIDCLSKAFQSGGLNAVVAEAGEIFNDTADEIAGMSDEAAGVVRPIQEIVNVGGKLAKTTLPVAASAVKFLAKNFGTLSPLVVSSAAGMKSFSAIGKVTTKVVKANAAATLVLNKMEKANALQLMATNGGLTARQTLMAVYNGQITATTGLTSLWTAAQTKLNVAMTANPIGTIVVAAAALVGAMYAIKAATGDAAKAQYELSDSQKEALKSSQEITDTLAEERQAREEAIGSIDREYNKYSALLSELQSITDANGQVKAGYEERAKVITGELSEALGTEIEMTDGVIQKYGETVEAIKELIVQKKAEATIDSMKDEMAESYQKSIDAAEKYKEVSKALEEQKKKVAKAEDDWEEAAKRGAKELPSYSDAVDKAKSEQEKLEKQLDNTRSSMEQLSSEVNNYDALVEAMASGSSEQIEAALNKVITGYRSFNEETLASSQSARDEMYNTANSMISTMQLVQDGTLNMADSTFQQLSKAAVDSINEFSKLPGGIAQGIKDIGPEANTAMISALAQADLDGKLDAEAQADLNSFINGFNGLDSKTKDTFAQAWYGALEGLQGFEDLADPAEQGADAFLESLRTALEVHSPSRKVEEIFSNVWPGAVQGLEQGTGELSTKGNSVITDFLNSLQSGGVLEGAKSIGSKIMNLFGLGIQSKTGNSKNAGRANATAANEGAGSIDSSGAGSMFGARYAAGVGAKASEAGAKGRALASNAKSGAESADGYSPGSNFGSGFVRGIGSWVRSAASAAAELASAAYNAVRRTLDEHSPSRKTKKSGKNFDLGFGGGIEENADVAVQEAEKLSERTLSALELETLQNKIKTLNIPETMAMVQTTVNAQTNRSAEKAIRAVRVKEDQLWKRKDESVKAYIQDSDIQKLASEFAGIASEEFAKNIDGIKMVMDRRECGRFVREVQQ</sequence>
<dbReference type="PaxDb" id="411461-DORFOR_01175"/>